<protein>
    <submittedName>
        <fullName evidence="1">Uncharacterized protein</fullName>
    </submittedName>
</protein>
<evidence type="ECO:0000313" key="1">
    <source>
        <dbReference type="EMBL" id="BAJ77756.1"/>
    </source>
</evidence>
<proteinExistence type="evidence at transcript level"/>
<name>F0X585_CRYPV</name>
<sequence length="88" mass="9842">MFLQIIAIPQTMAQIHPTNGNNNWRTPVIMSEASLFSIPIIIIPKPKIIMFNTPNNTYLPLSWGEAVGVENFLSLSQTTLNAFDILDL</sequence>
<dbReference type="AlphaFoldDB" id="F0X585"/>
<dbReference type="EMBL" id="FX115653">
    <property type="protein sequence ID" value="BAJ77756.1"/>
    <property type="molecule type" value="mRNA"/>
</dbReference>
<reference evidence="1" key="1">
    <citation type="submission" date="2011-02" db="EMBL/GenBank/DDBJ databases">
        <title>Construction and analysis of full-length cDNA library of Cryptosporidium parvum.</title>
        <authorList>
            <person name="Yamagishi J."/>
            <person name="Wakaguri H."/>
            <person name="Sugano S."/>
            <person name="Kawano S."/>
            <person name="Fujisaki K."/>
            <person name="Sugimoto C."/>
            <person name="Watanabe J."/>
            <person name="Suzuki Y."/>
            <person name="Kimata I."/>
            <person name="Xuan X."/>
        </authorList>
    </citation>
    <scope>NUCLEOTIDE SEQUENCE</scope>
    <source>
        <strain evidence="1">HNJ-1</strain>
    </source>
</reference>
<accession>F0X585</accession>
<organism evidence="1">
    <name type="scientific">Cryptosporidium parvum</name>
    <dbReference type="NCBI Taxonomy" id="5807"/>
    <lineage>
        <taxon>Eukaryota</taxon>
        <taxon>Sar</taxon>
        <taxon>Alveolata</taxon>
        <taxon>Apicomplexa</taxon>
        <taxon>Conoidasida</taxon>
        <taxon>Coccidia</taxon>
        <taxon>Eucoccidiorida</taxon>
        <taxon>Eimeriorina</taxon>
        <taxon>Cryptosporidiidae</taxon>
        <taxon>Cryptosporidium</taxon>
    </lineage>
</organism>